<dbReference type="HAMAP" id="MF_00974">
    <property type="entry name" value="DNA_primase_DnaG"/>
    <property type="match status" value="1"/>
</dbReference>
<evidence type="ECO:0000256" key="2">
    <source>
        <dbReference type="ARBA" id="ARBA00022515"/>
    </source>
</evidence>
<evidence type="ECO:0000256" key="14">
    <source>
        <dbReference type="PIRSR" id="PIRSR002811-1"/>
    </source>
</evidence>
<evidence type="ECO:0000256" key="5">
    <source>
        <dbReference type="ARBA" id="ARBA00022705"/>
    </source>
</evidence>
<keyword evidence="7 12" id="KW-0863">Zinc-finger</keyword>
<keyword evidence="4 12" id="KW-0548">Nucleotidyltransferase</keyword>
<evidence type="ECO:0000313" key="17">
    <source>
        <dbReference type="EMBL" id="OGY28943.1"/>
    </source>
</evidence>
<comment type="catalytic activity">
    <reaction evidence="12">
        <text>ssDNA + n NTP = ssDNA/pppN(pN)n-1 hybrid + (n-1) diphosphate.</text>
        <dbReference type="EC" id="2.7.7.101"/>
    </reaction>
</comment>
<dbReference type="Pfam" id="PF01807">
    <property type="entry name" value="Zn_ribbon_DnaG"/>
    <property type="match status" value="1"/>
</dbReference>
<evidence type="ECO:0000256" key="7">
    <source>
        <dbReference type="ARBA" id="ARBA00022771"/>
    </source>
</evidence>
<sequence>MDSQVEEIKRKVDIVSLISESVQLKKAGRNYKGLCPFHSEKTPSFMVNPERQIFKCFGCGEGGDVLSFVEKNERASFPEALKLLADRVGVKLKQTAPDPAEKQKDTFFKINAAAAELYHYILTKHAKGKQALEYLKARGIVPAAVKDFKLGFAPAVEGFVTGYLIKKGFSPAELIASGISLPSQRSKNPYDRFRGRIIFPIHDAQGRTVGFSGRILGSGEPKYLNSPDSLIFNKSNSLFGIDLARGEIGKSKKAILVEGNLDVVSSHQAGVTNTVCPLGTALTEAQVELIKRYAEEIVLAFDSDGAGISASKRAIELAENQGMAVRVSELGNFKDPDEMIRTEPKSWQKATEEATSVYEFIIASSLKRWSGQGVDGKRRVVAEVLPYLKGLTDPMQLEQYLQSLSDRLGVRIETVRSQLTVGAKTEQKLAEEPSPKRGTQLEEYLLALVLSSEKLEIDIAEAWFEKAETKALLSLFQEEFDHKGKLKVKEILKHLPESLTSKFDEVLLQDVEEKFLENPEALQKELLLTTRRCQKLFLKKQMQLLSLAIKQAEAAKEQERLTKLTNRFRDISQKLSTLDQSS</sequence>
<evidence type="ECO:0000256" key="4">
    <source>
        <dbReference type="ARBA" id="ARBA00022695"/>
    </source>
</evidence>
<dbReference type="EC" id="2.7.7.101" evidence="12"/>
<dbReference type="GO" id="GO:0000428">
    <property type="term" value="C:DNA-directed RNA polymerase complex"/>
    <property type="evidence" value="ECO:0007669"/>
    <property type="project" value="UniProtKB-KW"/>
</dbReference>
<evidence type="ECO:0000256" key="13">
    <source>
        <dbReference type="PIRNR" id="PIRNR002811"/>
    </source>
</evidence>
<dbReference type="Gene3D" id="3.40.1360.10">
    <property type="match status" value="1"/>
</dbReference>
<keyword evidence="9" id="KW-0460">Magnesium</keyword>
<dbReference type="NCBIfam" id="TIGR01391">
    <property type="entry name" value="dnaG"/>
    <property type="match status" value="1"/>
</dbReference>
<dbReference type="InterPro" id="IPR013264">
    <property type="entry name" value="DNAG_N"/>
</dbReference>
<evidence type="ECO:0000259" key="16">
    <source>
        <dbReference type="PROSITE" id="PS50880"/>
    </source>
</evidence>
<evidence type="ECO:0000256" key="11">
    <source>
        <dbReference type="ARBA" id="ARBA00023163"/>
    </source>
</evidence>
<keyword evidence="1 12" id="KW-0240">DNA-directed RNA polymerase</keyword>
<dbReference type="FunFam" id="3.90.580.10:FF:000001">
    <property type="entry name" value="DNA primase"/>
    <property type="match status" value="1"/>
</dbReference>
<keyword evidence="2 12" id="KW-0639">Primosome</keyword>
<dbReference type="GO" id="GO:0008270">
    <property type="term" value="F:zinc ion binding"/>
    <property type="evidence" value="ECO:0007669"/>
    <property type="project" value="UniProtKB-UniRule"/>
</dbReference>
<comment type="cofactor">
    <cofactor evidence="12 13 14">
        <name>Zn(2+)</name>
        <dbReference type="ChEBI" id="CHEBI:29105"/>
    </cofactor>
    <text evidence="12 13 14">Binds 1 zinc ion per monomer.</text>
</comment>
<dbReference type="EMBL" id="MHCZ01000045">
    <property type="protein sequence ID" value="OGY28943.1"/>
    <property type="molecule type" value="Genomic_DNA"/>
</dbReference>
<dbReference type="InterPro" id="IPR002694">
    <property type="entry name" value="Znf_CHC2"/>
</dbReference>
<dbReference type="GO" id="GO:0006269">
    <property type="term" value="P:DNA replication, synthesis of primer"/>
    <property type="evidence" value="ECO:0007669"/>
    <property type="project" value="UniProtKB-UniRule"/>
</dbReference>
<comment type="similarity">
    <text evidence="12 13">Belongs to the DnaG primase family.</text>
</comment>
<dbReference type="GO" id="GO:0003899">
    <property type="term" value="F:DNA-directed RNA polymerase activity"/>
    <property type="evidence" value="ECO:0007669"/>
    <property type="project" value="UniProtKB-UniRule"/>
</dbReference>
<feature type="domain" description="Toprim" evidence="16">
    <location>
        <begin position="252"/>
        <end position="333"/>
    </location>
</feature>
<keyword evidence="8 12" id="KW-0862">Zinc</keyword>
<keyword evidence="3 12" id="KW-0808">Transferase</keyword>
<evidence type="ECO:0000256" key="12">
    <source>
        <dbReference type="HAMAP-Rule" id="MF_00974"/>
    </source>
</evidence>
<dbReference type="InterPro" id="IPR037068">
    <property type="entry name" value="DNA_primase_core_N_sf"/>
</dbReference>
<dbReference type="CDD" id="cd03364">
    <property type="entry name" value="TOPRIM_DnaG_primases"/>
    <property type="match status" value="1"/>
</dbReference>
<comment type="domain">
    <text evidence="12">Contains an N-terminal zinc-binding domain, a central core domain that contains the primase activity, and a C-terminal DnaB-binding domain.</text>
</comment>
<dbReference type="InterPro" id="IPR006171">
    <property type="entry name" value="TOPRIM_dom"/>
</dbReference>
<dbReference type="InterPro" id="IPR019475">
    <property type="entry name" value="DNA_primase_DnaB-bd"/>
</dbReference>
<evidence type="ECO:0000256" key="15">
    <source>
        <dbReference type="SAM" id="Coils"/>
    </source>
</evidence>
<evidence type="ECO:0000256" key="10">
    <source>
        <dbReference type="ARBA" id="ARBA00023125"/>
    </source>
</evidence>
<reference evidence="17 18" key="1">
    <citation type="journal article" date="2016" name="Nat. Commun.">
        <title>Thousands of microbial genomes shed light on interconnected biogeochemical processes in an aquifer system.</title>
        <authorList>
            <person name="Anantharaman K."/>
            <person name="Brown C.T."/>
            <person name="Hug L.A."/>
            <person name="Sharon I."/>
            <person name="Castelle C.J."/>
            <person name="Probst A.J."/>
            <person name="Thomas B.C."/>
            <person name="Singh A."/>
            <person name="Wilkins M.J."/>
            <person name="Karaoz U."/>
            <person name="Brodie E.L."/>
            <person name="Williams K.H."/>
            <person name="Hubbard S.S."/>
            <person name="Banfield J.F."/>
        </authorList>
    </citation>
    <scope>NUCLEOTIDE SEQUENCE [LARGE SCALE GENOMIC DNA]</scope>
</reference>
<dbReference type="PROSITE" id="PS50880">
    <property type="entry name" value="TOPRIM"/>
    <property type="match status" value="1"/>
</dbReference>
<dbReference type="PANTHER" id="PTHR30313:SF2">
    <property type="entry name" value="DNA PRIMASE"/>
    <property type="match status" value="1"/>
</dbReference>
<name>A0A1G1WMN8_9BACT</name>
<dbReference type="GO" id="GO:1990077">
    <property type="term" value="C:primosome complex"/>
    <property type="evidence" value="ECO:0007669"/>
    <property type="project" value="UniProtKB-KW"/>
</dbReference>
<gene>
    <name evidence="12" type="primary">dnaG</name>
    <name evidence="17" type="ORF">A3F35_02345</name>
</gene>
<dbReference type="SMART" id="SM00493">
    <property type="entry name" value="TOPRIM"/>
    <property type="match status" value="1"/>
</dbReference>
<dbReference type="GO" id="GO:0003677">
    <property type="term" value="F:DNA binding"/>
    <property type="evidence" value="ECO:0007669"/>
    <property type="project" value="UniProtKB-KW"/>
</dbReference>
<keyword evidence="6 12" id="KW-0479">Metal-binding</keyword>
<dbReference type="PANTHER" id="PTHR30313">
    <property type="entry name" value="DNA PRIMASE"/>
    <property type="match status" value="1"/>
</dbReference>
<dbReference type="SUPFAM" id="SSF56731">
    <property type="entry name" value="DNA primase core"/>
    <property type="match status" value="1"/>
</dbReference>
<dbReference type="SMART" id="SM00400">
    <property type="entry name" value="ZnF_CHCC"/>
    <property type="match status" value="1"/>
</dbReference>
<accession>A0A1G1WMN8</accession>
<organism evidence="17 18">
    <name type="scientific">Candidatus Woykebacteria bacterium RIFCSPHIGHO2_12_FULL_45_10</name>
    <dbReference type="NCBI Taxonomy" id="1802603"/>
    <lineage>
        <taxon>Bacteria</taxon>
        <taxon>Candidatus Woykeibacteriota</taxon>
    </lineage>
</organism>
<evidence type="ECO:0000256" key="6">
    <source>
        <dbReference type="ARBA" id="ARBA00022723"/>
    </source>
</evidence>
<dbReference type="InterPro" id="IPR030846">
    <property type="entry name" value="DnaG_bac"/>
</dbReference>
<evidence type="ECO:0000256" key="9">
    <source>
        <dbReference type="ARBA" id="ARBA00022842"/>
    </source>
</evidence>
<dbReference type="Gene3D" id="3.90.980.10">
    <property type="entry name" value="DNA primase, catalytic core, N-terminal domain"/>
    <property type="match status" value="1"/>
</dbReference>
<dbReference type="AlphaFoldDB" id="A0A1G1WMN8"/>
<dbReference type="Pfam" id="PF13155">
    <property type="entry name" value="Toprim_2"/>
    <property type="match status" value="1"/>
</dbReference>
<dbReference type="InterPro" id="IPR050219">
    <property type="entry name" value="DnaG_primase"/>
</dbReference>
<evidence type="ECO:0000313" key="18">
    <source>
        <dbReference type="Proteomes" id="UP000178068"/>
    </source>
</evidence>
<dbReference type="InterPro" id="IPR034151">
    <property type="entry name" value="TOPRIM_DnaG_bac"/>
</dbReference>
<dbReference type="GO" id="GO:0005737">
    <property type="term" value="C:cytoplasm"/>
    <property type="evidence" value="ECO:0007669"/>
    <property type="project" value="TreeGrafter"/>
</dbReference>
<dbReference type="Proteomes" id="UP000178068">
    <property type="component" value="Unassembled WGS sequence"/>
</dbReference>
<dbReference type="SUPFAM" id="SSF57783">
    <property type="entry name" value="Zinc beta-ribbon"/>
    <property type="match status" value="1"/>
</dbReference>
<proteinExistence type="inferred from homology"/>
<protein>
    <recommendedName>
        <fullName evidence="12 13">DNA primase</fullName>
        <ecNumber evidence="12">2.7.7.101</ecNumber>
    </recommendedName>
</protein>
<keyword evidence="11 12" id="KW-0804">Transcription</keyword>
<dbReference type="Pfam" id="PF08275">
    <property type="entry name" value="DNAG_N"/>
    <property type="match status" value="1"/>
</dbReference>
<dbReference type="Pfam" id="PF10410">
    <property type="entry name" value="DnaB_bind"/>
    <property type="match status" value="1"/>
</dbReference>
<evidence type="ECO:0000256" key="1">
    <source>
        <dbReference type="ARBA" id="ARBA00022478"/>
    </source>
</evidence>
<dbReference type="STRING" id="1802603.A3F35_02345"/>
<feature type="coiled-coil region" evidence="15">
    <location>
        <begin position="538"/>
        <end position="574"/>
    </location>
</feature>
<comment type="subunit">
    <text evidence="12">Monomer. Interacts with DnaB.</text>
</comment>
<dbReference type="InterPro" id="IPR006295">
    <property type="entry name" value="DNA_primase_DnaG"/>
</dbReference>
<evidence type="ECO:0000256" key="3">
    <source>
        <dbReference type="ARBA" id="ARBA00022679"/>
    </source>
</evidence>
<evidence type="ECO:0000256" key="8">
    <source>
        <dbReference type="ARBA" id="ARBA00022833"/>
    </source>
</evidence>
<comment type="function">
    <text evidence="12 13">RNA polymerase that catalyzes the synthesis of short RNA molecules used as primers for DNA polymerase during DNA replication.</text>
</comment>
<dbReference type="InterPro" id="IPR036977">
    <property type="entry name" value="DNA_primase_Znf_CHC2"/>
</dbReference>
<keyword evidence="10 12" id="KW-0238">DNA-binding</keyword>
<keyword evidence="15" id="KW-0175">Coiled coil</keyword>
<comment type="caution">
    <text evidence="17">The sequence shown here is derived from an EMBL/GenBank/DDBJ whole genome shotgun (WGS) entry which is preliminary data.</text>
</comment>
<keyword evidence="5 12" id="KW-0235">DNA replication</keyword>
<dbReference type="Gene3D" id="3.90.580.10">
    <property type="entry name" value="Zinc finger, CHC2-type domain"/>
    <property type="match status" value="1"/>
</dbReference>
<dbReference type="PIRSF" id="PIRSF002811">
    <property type="entry name" value="DnaG"/>
    <property type="match status" value="1"/>
</dbReference>
<feature type="zinc finger region" description="CHC2-type" evidence="12 14">
    <location>
        <begin position="35"/>
        <end position="59"/>
    </location>
</feature>